<dbReference type="InterPro" id="IPR051459">
    <property type="entry name" value="Cytochrome_c-type_DH"/>
</dbReference>
<protein>
    <recommendedName>
        <fullName evidence="7">Cytochrome c domain-containing protein</fullName>
    </recommendedName>
</protein>
<feature type="signal peptide" evidence="6">
    <location>
        <begin position="1"/>
        <end position="21"/>
    </location>
</feature>
<accession>A0A1E3VWI8</accession>
<dbReference type="InterPro" id="IPR036909">
    <property type="entry name" value="Cyt_c-like_dom_sf"/>
</dbReference>
<dbReference type="GO" id="GO:0020037">
    <property type="term" value="F:heme binding"/>
    <property type="evidence" value="ECO:0007669"/>
    <property type="project" value="InterPro"/>
</dbReference>
<dbReference type="InterPro" id="IPR009056">
    <property type="entry name" value="Cyt_c-like_dom"/>
</dbReference>
<feature type="domain" description="Cytochrome c" evidence="7">
    <location>
        <begin position="87"/>
        <end position="177"/>
    </location>
</feature>
<evidence type="ECO:0000256" key="1">
    <source>
        <dbReference type="ARBA" id="ARBA00022617"/>
    </source>
</evidence>
<dbReference type="Gene3D" id="1.10.760.10">
    <property type="entry name" value="Cytochrome c-like domain"/>
    <property type="match status" value="1"/>
</dbReference>
<feature type="region of interest" description="Disordered" evidence="5">
    <location>
        <begin position="181"/>
        <end position="214"/>
    </location>
</feature>
<reference evidence="8 9" key="1">
    <citation type="journal article" date="2016" name="Environ. Microbiol.">
        <title>New Methyloceanibacter diversity from North Sea sediments includes methanotroph containing solely the soluble methane monooxygenase.</title>
        <authorList>
            <person name="Vekeman B."/>
            <person name="Kerckhof F.M."/>
            <person name="Cremers G."/>
            <person name="de Vos P."/>
            <person name="Vandamme P."/>
            <person name="Boon N."/>
            <person name="Op den Camp H.J."/>
            <person name="Heylen K."/>
        </authorList>
    </citation>
    <scope>NUCLEOTIDE SEQUENCE [LARGE SCALE GENOMIC DNA]</scope>
    <source>
        <strain evidence="8 9">R-67174</strain>
    </source>
</reference>
<feature type="chain" id="PRO_5009138665" description="Cytochrome c domain-containing protein" evidence="6">
    <location>
        <begin position="22"/>
        <end position="232"/>
    </location>
</feature>
<dbReference type="SUPFAM" id="SSF46626">
    <property type="entry name" value="Cytochrome c"/>
    <property type="match status" value="1"/>
</dbReference>
<evidence type="ECO:0000313" key="9">
    <source>
        <dbReference type="Proteomes" id="UP000094501"/>
    </source>
</evidence>
<evidence type="ECO:0000313" key="8">
    <source>
        <dbReference type="EMBL" id="ODR97908.1"/>
    </source>
</evidence>
<sequence>MPRSAVLLVLIGLLAALPLRAFGEDAPPDENGAPQPAPKARPPVLDWNLRNFDPDQRQRMLRFSTFANGDIPEEYVNAENTVGYTVSAIAHGGQLYATHCSECHGELGLGNGDLAFALKPSPAMLAYLVGQPVAVDQYLLWSIAEGGKRFGTAMPAFKDRLTRKQIFEIVAYLRAGFPDLDDSPAPRRGPGPPRRMRRTSGLTTSTERRDDAQRRFTARCRGNFEGEVLLAL</sequence>
<evidence type="ECO:0000256" key="2">
    <source>
        <dbReference type="ARBA" id="ARBA00022723"/>
    </source>
</evidence>
<name>A0A1E3VWI8_9HYPH</name>
<keyword evidence="9" id="KW-1185">Reference proteome</keyword>
<organism evidence="8 9">
    <name type="scientific">Methyloceanibacter methanicus</name>
    <dbReference type="NCBI Taxonomy" id="1774968"/>
    <lineage>
        <taxon>Bacteria</taxon>
        <taxon>Pseudomonadati</taxon>
        <taxon>Pseudomonadota</taxon>
        <taxon>Alphaproteobacteria</taxon>
        <taxon>Hyphomicrobiales</taxon>
        <taxon>Hyphomicrobiaceae</taxon>
        <taxon>Methyloceanibacter</taxon>
    </lineage>
</organism>
<dbReference type="OrthoDB" id="9811281at2"/>
<keyword evidence="1 4" id="KW-0349">Heme</keyword>
<evidence type="ECO:0000256" key="6">
    <source>
        <dbReference type="SAM" id="SignalP"/>
    </source>
</evidence>
<dbReference type="RefSeq" id="WP_069438236.1">
    <property type="nucleotide sequence ID" value="NZ_LPWG01000014.1"/>
</dbReference>
<comment type="caution">
    <text evidence="8">The sequence shown here is derived from an EMBL/GenBank/DDBJ whole genome shotgun (WGS) entry which is preliminary data.</text>
</comment>
<evidence type="ECO:0000259" key="7">
    <source>
        <dbReference type="PROSITE" id="PS51007"/>
    </source>
</evidence>
<dbReference type="PROSITE" id="PS51007">
    <property type="entry name" value="CYTC"/>
    <property type="match status" value="1"/>
</dbReference>
<evidence type="ECO:0000256" key="5">
    <source>
        <dbReference type="SAM" id="MobiDB-lite"/>
    </source>
</evidence>
<dbReference type="Pfam" id="PF13442">
    <property type="entry name" value="Cytochrome_CBB3"/>
    <property type="match status" value="1"/>
</dbReference>
<dbReference type="GO" id="GO:0046872">
    <property type="term" value="F:metal ion binding"/>
    <property type="evidence" value="ECO:0007669"/>
    <property type="project" value="UniProtKB-KW"/>
</dbReference>
<dbReference type="GO" id="GO:0009055">
    <property type="term" value="F:electron transfer activity"/>
    <property type="evidence" value="ECO:0007669"/>
    <property type="project" value="InterPro"/>
</dbReference>
<dbReference type="PANTHER" id="PTHR35008">
    <property type="entry name" value="BLL4482 PROTEIN-RELATED"/>
    <property type="match status" value="1"/>
</dbReference>
<gene>
    <name evidence="8" type="ORF">AUC68_10260</name>
</gene>
<dbReference type="PANTHER" id="PTHR35008:SF4">
    <property type="entry name" value="BLL4482 PROTEIN"/>
    <property type="match status" value="1"/>
</dbReference>
<evidence type="ECO:0000256" key="4">
    <source>
        <dbReference type="PROSITE-ProRule" id="PRU00433"/>
    </source>
</evidence>
<keyword evidence="3 4" id="KW-0408">Iron</keyword>
<dbReference type="EMBL" id="LPWG01000014">
    <property type="protein sequence ID" value="ODR97908.1"/>
    <property type="molecule type" value="Genomic_DNA"/>
</dbReference>
<dbReference type="STRING" id="1774968.AUC68_10260"/>
<keyword evidence="2 4" id="KW-0479">Metal-binding</keyword>
<dbReference type="Proteomes" id="UP000094501">
    <property type="component" value="Unassembled WGS sequence"/>
</dbReference>
<keyword evidence="6" id="KW-0732">Signal</keyword>
<proteinExistence type="predicted"/>
<dbReference type="AlphaFoldDB" id="A0A1E3VWI8"/>
<evidence type="ECO:0000256" key="3">
    <source>
        <dbReference type="ARBA" id="ARBA00023004"/>
    </source>
</evidence>